<name>A0A518BEG0_9BACT</name>
<dbReference type="InterPro" id="IPR014710">
    <property type="entry name" value="RmlC-like_jellyroll"/>
</dbReference>
<dbReference type="AlphaFoldDB" id="A0A518BEG0"/>
<protein>
    <submittedName>
        <fullName evidence="1">Cupin domain protein</fullName>
    </submittedName>
</protein>
<proteinExistence type="predicted"/>
<evidence type="ECO:0000313" key="1">
    <source>
        <dbReference type="EMBL" id="QDU65374.1"/>
    </source>
</evidence>
<dbReference type="EMBL" id="CP036287">
    <property type="protein sequence ID" value="QDU65374.1"/>
    <property type="molecule type" value="Genomic_DNA"/>
</dbReference>
<dbReference type="InterPro" id="IPR029068">
    <property type="entry name" value="Glyas_Bleomycin-R_OHBP_Dase"/>
</dbReference>
<evidence type="ECO:0000313" key="2">
    <source>
        <dbReference type="Proteomes" id="UP000316921"/>
    </source>
</evidence>
<dbReference type="Gene3D" id="2.60.120.10">
    <property type="entry name" value="Jelly Rolls"/>
    <property type="match status" value="2"/>
</dbReference>
<dbReference type="SUPFAM" id="SSF54593">
    <property type="entry name" value="Glyoxalase/Bleomycin resistance protein/Dihydroxybiphenyl dioxygenase"/>
    <property type="match status" value="1"/>
</dbReference>
<organism evidence="1 2">
    <name type="scientific">Engelhardtia mirabilis</name>
    <dbReference type="NCBI Taxonomy" id="2528011"/>
    <lineage>
        <taxon>Bacteria</taxon>
        <taxon>Pseudomonadati</taxon>
        <taxon>Planctomycetota</taxon>
        <taxon>Planctomycetia</taxon>
        <taxon>Planctomycetia incertae sedis</taxon>
        <taxon>Engelhardtia</taxon>
    </lineage>
</organism>
<dbReference type="SUPFAM" id="SSF51182">
    <property type="entry name" value="RmlC-like cupins"/>
    <property type="match status" value="1"/>
</dbReference>
<gene>
    <name evidence="1" type="ORF">Pla133_04390</name>
</gene>
<dbReference type="KEGG" id="pbap:Pla133_04390"/>
<dbReference type="PANTHER" id="PTHR43346">
    <property type="entry name" value="LIGAND BINDING DOMAIN PROTEIN, PUTATIVE (AFU_ORTHOLOGUE AFUA_6G14370)-RELATED"/>
    <property type="match status" value="1"/>
</dbReference>
<reference evidence="1 2" key="1">
    <citation type="submission" date="2019-02" db="EMBL/GenBank/DDBJ databases">
        <title>Deep-cultivation of Planctomycetes and their phenomic and genomic characterization uncovers novel biology.</title>
        <authorList>
            <person name="Wiegand S."/>
            <person name="Jogler M."/>
            <person name="Boedeker C."/>
            <person name="Pinto D."/>
            <person name="Vollmers J."/>
            <person name="Rivas-Marin E."/>
            <person name="Kohn T."/>
            <person name="Peeters S.H."/>
            <person name="Heuer A."/>
            <person name="Rast P."/>
            <person name="Oberbeckmann S."/>
            <person name="Bunk B."/>
            <person name="Jeske O."/>
            <person name="Meyerdierks A."/>
            <person name="Storesund J.E."/>
            <person name="Kallscheuer N."/>
            <person name="Luecker S."/>
            <person name="Lage O.M."/>
            <person name="Pohl T."/>
            <person name="Merkel B.J."/>
            <person name="Hornburger P."/>
            <person name="Mueller R.-W."/>
            <person name="Bruemmer F."/>
            <person name="Labrenz M."/>
            <person name="Spormann A.M."/>
            <person name="Op den Camp H."/>
            <person name="Overmann J."/>
            <person name="Amann R."/>
            <person name="Jetten M.S.M."/>
            <person name="Mascher T."/>
            <person name="Medema M.H."/>
            <person name="Devos D.P."/>
            <person name="Kaster A.-K."/>
            <person name="Ovreas L."/>
            <person name="Rohde M."/>
            <person name="Galperin M.Y."/>
            <person name="Jogler C."/>
        </authorList>
    </citation>
    <scope>NUCLEOTIDE SEQUENCE [LARGE SCALE GENOMIC DNA]</scope>
    <source>
        <strain evidence="1 2">Pla133</strain>
    </source>
</reference>
<dbReference type="InterPro" id="IPR011051">
    <property type="entry name" value="RmlC_Cupin_sf"/>
</dbReference>
<dbReference type="PANTHER" id="PTHR43346:SF1">
    <property type="entry name" value="QUERCETIN 2,3-DIOXYGENASE-RELATED"/>
    <property type="match status" value="1"/>
</dbReference>
<dbReference type="Proteomes" id="UP000316921">
    <property type="component" value="Chromosome"/>
</dbReference>
<keyword evidence="2" id="KW-1185">Reference proteome</keyword>
<sequence length="363" mass="38726">MAAMPIDEHFHGEVVLPAGDLDASLAFFTGELGFALDTIFPADAPRSAILVGHGLRLRLERDFDGAAGTLRLRCAPGAARRTVAPGGTVVELVEVREPAPPRLAPRVQIHRAAGDDWGRGRAGMAYRDLLPGRLGGGLIASQIRIAQGGPVPDYVHFHEIAFQMIYCRRGWVRVAYEDQGEPFVMQAGDAVLQPPRIRHRVLESGDGLEVIELTCPAEHPTRADRSLELPTDELDPERDFGGQRFARHLAADSTLQAWRGGAFAARDLGLGAATGDVVQAVVARSTGAATPSAASDRHTFLFVLAGSAELLLDGSGHETLSEDDAVSLPPGCVHRVVATAPDLELLEVRLAVDGDGTLRPPRP</sequence>
<accession>A0A518BEG0</accession>
<dbReference type="InterPro" id="IPR052538">
    <property type="entry name" value="Flavonoid_dioxygenase-like"/>
</dbReference>